<proteinExistence type="predicted"/>
<evidence type="ECO:0000313" key="3">
    <source>
        <dbReference type="Proteomes" id="UP000719412"/>
    </source>
</evidence>
<reference evidence="2" key="1">
    <citation type="journal article" date="2020" name="J Insects Food Feed">
        <title>The yellow mealworm (Tenebrio molitor) genome: a resource for the emerging insects as food and feed industry.</title>
        <authorList>
            <person name="Eriksson T."/>
            <person name="Andere A."/>
            <person name="Kelstrup H."/>
            <person name="Emery V."/>
            <person name="Picard C."/>
        </authorList>
    </citation>
    <scope>NUCLEOTIDE SEQUENCE</scope>
    <source>
        <strain evidence="2">Stoneville</strain>
        <tissue evidence="2">Whole head</tissue>
    </source>
</reference>
<name>A0A8J6HJQ6_TENMO</name>
<keyword evidence="3" id="KW-1185">Reference proteome</keyword>
<accession>A0A8J6HJQ6</accession>
<gene>
    <name evidence="2" type="ORF">GEV33_007928</name>
</gene>
<protein>
    <submittedName>
        <fullName evidence="2">Uncharacterized protein</fullName>
    </submittedName>
</protein>
<dbReference type="EMBL" id="JABDTM020023835">
    <property type="protein sequence ID" value="KAH0814863.1"/>
    <property type="molecule type" value="Genomic_DNA"/>
</dbReference>
<comment type="caution">
    <text evidence="2">The sequence shown here is derived from an EMBL/GenBank/DDBJ whole genome shotgun (WGS) entry which is preliminary data.</text>
</comment>
<feature type="region of interest" description="Disordered" evidence="1">
    <location>
        <begin position="75"/>
        <end position="110"/>
    </location>
</feature>
<organism evidence="2 3">
    <name type="scientific">Tenebrio molitor</name>
    <name type="common">Yellow mealworm beetle</name>
    <dbReference type="NCBI Taxonomy" id="7067"/>
    <lineage>
        <taxon>Eukaryota</taxon>
        <taxon>Metazoa</taxon>
        <taxon>Ecdysozoa</taxon>
        <taxon>Arthropoda</taxon>
        <taxon>Hexapoda</taxon>
        <taxon>Insecta</taxon>
        <taxon>Pterygota</taxon>
        <taxon>Neoptera</taxon>
        <taxon>Endopterygota</taxon>
        <taxon>Coleoptera</taxon>
        <taxon>Polyphaga</taxon>
        <taxon>Cucujiformia</taxon>
        <taxon>Tenebrionidae</taxon>
        <taxon>Tenebrio</taxon>
    </lineage>
</organism>
<reference evidence="2" key="2">
    <citation type="submission" date="2021-08" db="EMBL/GenBank/DDBJ databases">
        <authorList>
            <person name="Eriksson T."/>
        </authorList>
    </citation>
    <scope>NUCLEOTIDE SEQUENCE</scope>
    <source>
        <strain evidence="2">Stoneville</strain>
        <tissue evidence="2">Whole head</tissue>
    </source>
</reference>
<evidence type="ECO:0000256" key="1">
    <source>
        <dbReference type="SAM" id="MobiDB-lite"/>
    </source>
</evidence>
<sequence length="110" mass="11645">MSQVGSLDPISSQSYYTSCAFNPGQRASKNKFIMALGKGANFGQGRLIYLLGEKSRKSASNAPNKMDVHPVAGVQRSDETGSAGSCYPDGADSCGTSREKRSELMSRATS</sequence>
<dbReference type="Proteomes" id="UP000719412">
    <property type="component" value="Unassembled WGS sequence"/>
</dbReference>
<evidence type="ECO:0000313" key="2">
    <source>
        <dbReference type="EMBL" id="KAH0814863.1"/>
    </source>
</evidence>
<dbReference type="AlphaFoldDB" id="A0A8J6HJQ6"/>